<reference evidence="2 3" key="1">
    <citation type="submission" date="2016-11" db="EMBL/GenBank/DDBJ databases">
        <authorList>
            <person name="Jaros S."/>
            <person name="Januszkiewicz K."/>
            <person name="Wedrychowicz H."/>
        </authorList>
    </citation>
    <scope>NUCLEOTIDE SEQUENCE [LARGE SCALE GENOMIC DNA]</scope>
    <source>
        <strain evidence="2 3">DSM 44523</strain>
    </source>
</reference>
<sequence length="227" mass="23215">MTRENRPTRALPHPLSPPLRDRVRGLLHGGWGRPVLLRRALAGALTLLALVLALHPPPGRPPDTGPVLVAARDIAPGALIQPADVAQRRAAADSAPAHALQEPAQAVGRVLAGAARAGEPLTDVRLAGPEFTELVTRRGAAAAVPVRLADPDVADLLRPGSRVDVVSLAPDRAGPAVLAADAVVVAVRPASGTPANPGRLVVVGVAREEATRVTAASLSQGVAVTLR</sequence>
<dbReference type="STRING" id="2017.SAMN05444320_11096"/>
<dbReference type="EMBL" id="FQVN01000010">
    <property type="protein sequence ID" value="SHG57563.1"/>
    <property type="molecule type" value="Genomic_DNA"/>
</dbReference>
<dbReference type="CDD" id="cd11614">
    <property type="entry name" value="SAF_CpaB_FlgA_like"/>
    <property type="match status" value="1"/>
</dbReference>
<dbReference type="OrthoDB" id="4808509at2"/>
<keyword evidence="3" id="KW-1185">Reference proteome</keyword>
<evidence type="ECO:0000259" key="1">
    <source>
        <dbReference type="SMART" id="SM00858"/>
    </source>
</evidence>
<accession>A0A1M5KZI6</accession>
<dbReference type="Proteomes" id="UP000184501">
    <property type="component" value="Unassembled WGS sequence"/>
</dbReference>
<dbReference type="RefSeq" id="WP_073488397.1">
    <property type="nucleotide sequence ID" value="NZ_FQVN01000010.1"/>
</dbReference>
<dbReference type="AlphaFoldDB" id="A0A1M5KZI6"/>
<protein>
    <submittedName>
        <fullName evidence="2">Flp pilus assembly protein CpaB</fullName>
    </submittedName>
</protein>
<dbReference type="Pfam" id="PF08666">
    <property type="entry name" value="SAF"/>
    <property type="match status" value="1"/>
</dbReference>
<gene>
    <name evidence="2" type="ORF">SAMN05444320_11096</name>
</gene>
<evidence type="ECO:0000313" key="3">
    <source>
        <dbReference type="Proteomes" id="UP000184501"/>
    </source>
</evidence>
<feature type="domain" description="SAF" evidence="1">
    <location>
        <begin position="65"/>
        <end position="127"/>
    </location>
</feature>
<name>A0A1M5KZI6_STRHI</name>
<organism evidence="2 3">
    <name type="scientific">Streptoalloteichus hindustanus</name>
    <dbReference type="NCBI Taxonomy" id="2017"/>
    <lineage>
        <taxon>Bacteria</taxon>
        <taxon>Bacillati</taxon>
        <taxon>Actinomycetota</taxon>
        <taxon>Actinomycetes</taxon>
        <taxon>Pseudonocardiales</taxon>
        <taxon>Pseudonocardiaceae</taxon>
        <taxon>Streptoalloteichus</taxon>
    </lineage>
</organism>
<evidence type="ECO:0000313" key="2">
    <source>
        <dbReference type="EMBL" id="SHG57563.1"/>
    </source>
</evidence>
<proteinExistence type="predicted"/>
<dbReference type="Gene3D" id="3.90.1210.10">
    <property type="entry name" value="Antifreeze-like/N-acetylneuraminic acid synthase C-terminal domain"/>
    <property type="match status" value="1"/>
</dbReference>
<dbReference type="InterPro" id="IPR013974">
    <property type="entry name" value="SAF"/>
</dbReference>
<dbReference type="SMART" id="SM00858">
    <property type="entry name" value="SAF"/>
    <property type="match status" value="1"/>
</dbReference>